<proteinExistence type="predicted"/>
<dbReference type="Proteomes" id="UP000682733">
    <property type="component" value="Unassembled WGS sequence"/>
</dbReference>
<evidence type="ECO:0000256" key="1">
    <source>
        <dbReference type="SAM" id="MobiDB-lite"/>
    </source>
</evidence>
<dbReference type="GO" id="GO:0042981">
    <property type="term" value="P:regulation of apoptotic process"/>
    <property type="evidence" value="ECO:0007669"/>
    <property type="project" value="InterPro"/>
</dbReference>
<feature type="compositionally biased region" description="Low complexity" evidence="1">
    <location>
        <begin position="153"/>
        <end position="166"/>
    </location>
</feature>
<feature type="non-terminal residue" evidence="3">
    <location>
        <position position="1"/>
    </location>
</feature>
<organism evidence="3 5">
    <name type="scientific">Didymodactylos carnosus</name>
    <dbReference type="NCBI Taxonomy" id="1234261"/>
    <lineage>
        <taxon>Eukaryota</taxon>
        <taxon>Metazoa</taxon>
        <taxon>Spiralia</taxon>
        <taxon>Gnathifera</taxon>
        <taxon>Rotifera</taxon>
        <taxon>Eurotatoria</taxon>
        <taxon>Bdelloidea</taxon>
        <taxon>Philodinida</taxon>
        <taxon>Philodinidae</taxon>
        <taxon>Didymodactylos</taxon>
    </lineage>
</organism>
<evidence type="ECO:0000313" key="3">
    <source>
        <dbReference type="EMBL" id="CAF1175019.1"/>
    </source>
</evidence>
<dbReference type="EMBL" id="CAJNOK010012959">
    <property type="protein sequence ID" value="CAF1175019.1"/>
    <property type="molecule type" value="Genomic_DNA"/>
</dbReference>
<dbReference type="AlphaFoldDB" id="A0A8S2ELA5"/>
<feature type="domain" description="DED" evidence="2">
    <location>
        <begin position="25"/>
        <end position="105"/>
    </location>
</feature>
<gene>
    <name evidence="3" type="ORF">OVA965_LOCUS22767</name>
    <name evidence="4" type="ORF">TMI583_LOCUS23481</name>
</gene>
<dbReference type="InterPro" id="IPR001875">
    <property type="entry name" value="DED_dom"/>
</dbReference>
<accession>A0A8S2ELA5</accession>
<sequence length="238" mass="27129">TFIFCCHFRALYTSNEITMNDSEMNVRAILVKIENQLSGKSRQELQFVLGTSVSRRVREDKSDSSILDLFEELFDRAKISNGDLSYLIRAFEIIECQNTANFLRQHHQENSQLAITSPPVPPTSSSSNNTASLCQQLLSDLEEDNATFKINDQSPVSQPTPTVPSSAETPSSIVPSTYKGPKQSHDRLWMAKCKCICSAAFLTFEEQAKRHCTERQACPKCLGYFTWSEKYQLFWRYQ</sequence>
<reference evidence="3" key="1">
    <citation type="submission" date="2021-02" db="EMBL/GenBank/DDBJ databases">
        <authorList>
            <person name="Nowell W R."/>
        </authorList>
    </citation>
    <scope>NUCLEOTIDE SEQUENCE</scope>
</reference>
<dbReference type="SUPFAM" id="SSF47986">
    <property type="entry name" value="DEATH domain"/>
    <property type="match status" value="1"/>
</dbReference>
<comment type="caution">
    <text evidence="3">The sequence shown here is derived from an EMBL/GenBank/DDBJ whole genome shotgun (WGS) entry which is preliminary data.</text>
</comment>
<evidence type="ECO:0000259" key="2">
    <source>
        <dbReference type="PROSITE" id="PS50168"/>
    </source>
</evidence>
<name>A0A8S2ELA5_9BILA</name>
<feature type="region of interest" description="Disordered" evidence="1">
    <location>
        <begin position="149"/>
        <end position="179"/>
    </location>
</feature>
<dbReference type="InterPro" id="IPR011029">
    <property type="entry name" value="DEATH-like_dom_sf"/>
</dbReference>
<protein>
    <recommendedName>
        <fullName evidence="2">DED domain-containing protein</fullName>
    </recommendedName>
</protein>
<dbReference type="PROSITE" id="PS50168">
    <property type="entry name" value="DED"/>
    <property type="match status" value="1"/>
</dbReference>
<evidence type="ECO:0000313" key="5">
    <source>
        <dbReference type="Proteomes" id="UP000677228"/>
    </source>
</evidence>
<dbReference type="Proteomes" id="UP000677228">
    <property type="component" value="Unassembled WGS sequence"/>
</dbReference>
<dbReference type="Gene3D" id="1.10.533.10">
    <property type="entry name" value="Death Domain, Fas"/>
    <property type="match status" value="1"/>
</dbReference>
<evidence type="ECO:0000313" key="4">
    <source>
        <dbReference type="EMBL" id="CAF3986222.1"/>
    </source>
</evidence>
<dbReference type="EMBL" id="CAJOBA010034483">
    <property type="protein sequence ID" value="CAF3986222.1"/>
    <property type="molecule type" value="Genomic_DNA"/>
</dbReference>